<evidence type="ECO:0000256" key="2">
    <source>
        <dbReference type="ARBA" id="ARBA00022840"/>
    </source>
</evidence>
<dbReference type="Gene3D" id="3.40.50.300">
    <property type="entry name" value="P-loop containing nucleotide triphosphate hydrolases"/>
    <property type="match status" value="2"/>
</dbReference>
<feature type="domain" description="ABC transporter" evidence="3">
    <location>
        <begin position="306"/>
        <end position="489"/>
    </location>
</feature>
<keyword evidence="2 4" id="KW-0067">ATP-binding</keyword>
<protein>
    <submittedName>
        <fullName evidence="4">ATP-binding cassette domain-containing protein</fullName>
    </submittedName>
</protein>
<sequence length="490" mass="55744">MQPITIHHLTFAYPGQEPLFTDCQLDLSSDWRLGLLGRNGRGKTTLLKILQGRLDYRGTVRTKLTFSYFPLTIHDPAAFTVDVLRASQPDLAQWQIERELGLMKVDPLLLWQPYQTLSGGEQTKVQLATLFAQDDTFPLLDEPTNHLDQTGRQQVARYLSQKQRGFIITSHDQRFLDQVVDHTLVIERHQLVLSQGNYSDYFRQKKHRDQAALTSNHQLKDEIKALKHTRQQRLQWAQRAEGEKKNNAHADKGFIGAKAAKMMKKTISTTHRLDQAIDQRQGLLKDVETVVPLTINFQPGHQPTILTLDRVSLGLPGRTLFPPLSFTLHRHEQLALTGPNGAGKSSLIRAIRGNFPGNISGQISLGTPAVSTVRQNYHNHGTLAQFAAQNSLPYDELLNILRKLGLARATFTVPIEQMSMGQQKKVELARSLLTPAEFYIWDEPLNYLDTYNQQQLITLIKEYRPTLLFVEHDQHFIDAVASRVVTIEHR</sequence>
<dbReference type="Pfam" id="PF00005">
    <property type="entry name" value="ABC_tran"/>
    <property type="match status" value="2"/>
</dbReference>
<proteinExistence type="predicted"/>
<reference evidence="4 5" key="3">
    <citation type="submission" date="2023-06" db="EMBL/GenBank/DDBJ databases">
        <authorList>
            <person name="Zeman M."/>
            <person name="Kubasova T."/>
            <person name="Jahodarova E."/>
            <person name="Nykrynova M."/>
            <person name="Rychlik I."/>
        </authorList>
    </citation>
    <scope>NUCLEOTIDE SEQUENCE [LARGE SCALE GENOMIC DNA]</scope>
    <source>
        <strain evidence="4 5">105_WCHN</strain>
    </source>
</reference>
<keyword evidence="5" id="KW-1185">Reference proteome</keyword>
<dbReference type="PANTHER" id="PTHR42855">
    <property type="entry name" value="ABC TRANSPORTER ATP-BINDING SUBUNIT"/>
    <property type="match status" value="1"/>
</dbReference>
<dbReference type="NCBIfam" id="NF000355">
    <property type="entry name" value="ribo_prot_ABC_F"/>
    <property type="match status" value="1"/>
</dbReference>
<dbReference type="SUPFAM" id="SSF52540">
    <property type="entry name" value="P-loop containing nucleoside triphosphate hydrolases"/>
    <property type="match status" value="2"/>
</dbReference>
<dbReference type="Proteomes" id="UP001529423">
    <property type="component" value="Unassembled WGS sequence"/>
</dbReference>
<dbReference type="RefSeq" id="WP_289558451.1">
    <property type="nucleotide sequence ID" value="NZ_JAUDEO010000001.1"/>
</dbReference>
<accession>A0ABT7VK96</accession>
<evidence type="ECO:0000256" key="1">
    <source>
        <dbReference type="ARBA" id="ARBA00022741"/>
    </source>
</evidence>
<dbReference type="InterPro" id="IPR003593">
    <property type="entry name" value="AAA+_ATPase"/>
</dbReference>
<comment type="caution">
    <text evidence="4">The sequence shown here is derived from an EMBL/GenBank/DDBJ whole genome shotgun (WGS) entry which is preliminary data.</text>
</comment>
<organism evidence="4 5">
    <name type="scientific">Limosilactobacillus panis</name>
    <dbReference type="NCBI Taxonomy" id="47493"/>
    <lineage>
        <taxon>Bacteria</taxon>
        <taxon>Bacillati</taxon>
        <taxon>Bacillota</taxon>
        <taxon>Bacilli</taxon>
        <taxon>Lactobacillales</taxon>
        <taxon>Lactobacillaceae</taxon>
        <taxon>Limosilactobacillus</taxon>
    </lineage>
</organism>
<gene>
    <name evidence="4" type="ORF">QUW46_00050</name>
</gene>
<dbReference type="EMBL" id="JAUDEO010000001">
    <property type="protein sequence ID" value="MDM8332981.1"/>
    <property type="molecule type" value="Genomic_DNA"/>
</dbReference>
<dbReference type="CDD" id="cd03221">
    <property type="entry name" value="ABCF_EF-3"/>
    <property type="match status" value="2"/>
</dbReference>
<dbReference type="GO" id="GO:0005524">
    <property type="term" value="F:ATP binding"/>
    <property type="evidence" value="ECO:0007669"/>
    <property type="project" value="UniProtKB-KW"/>
</dbReference>
<dbReference type="InterPro" id="IPR017871">
    <property type="entry name" value="ABC_transporter-like_CS"/>
</dbReference>
<dbReference type="PROSITE" id="PS00211">
    <property type="entry name" value="ABC_TRANSPORTER_1"/>
    <property type="match status" value="1"/>
</dbReference>
<name>A0ABT7VK96_9LACO</name>
<dbReference type="InterPro" id="IPR051309">
    <property type="entry name" value="ABCF_ATPase"/>
</dbReference>
<evidence type="ECO:0000313" key="5">
    <source>
        <dbReference type="Proteomes" id="UP001529423"/>
    </source>
</evidence>
<dbReference type="InterPro" id="IPR003439">
    <property type="entry name" value="ABC_transporter-like_ATP-bd"/>
</dbReference>
<evidence type="ECO:0000313" key="4">
    <source>
        <dbReference type="EMBL" id="MDM8332981.1"/>
    </source>
</evidence>
<dbReference type="PANTHER" id="PTHR42855:SF2">
    <property type="entry name" value="DRUG RESISTANCE ABC TRANSPORTER,ATP-BINDING PROTEIN"/>
    <property type="match status" value="1"/>
</dbReference>
<reference evidence="4 5" key="1">
    <citation type="submission" date="2023-06" db="EMBL/GenBank/DDBJ databases">
        <title>Identification and characterization of horizontal gene transfer across gut microbiota members of farm animals based on homology search.</title>
        <authorList>
            <person name="Schwarzerova J."/>
            <person name="Nykrynova M."/>
            <person name="Jureckova K."/>
            <person name="Cejkova D."/>
            <person name="Rychlik I."/>
        </authorList>
    </citation>
    <scope>NUCLEOTIDE SEQUENCE [LARGE SCALE GENOMIC DNA]</scope>
    <source>
        <strain evidence="4 5">105_WCHN</strain>
    </source>
</reference>
<dbReference type="InterPro" id="IPR027417">
    <property type="entry name" value="P-loop_NTPase"/>
</dbReference>
<evidence type="ECO:0000259" key="3">
    <source>
        <dbReference type="PROSITE" id="PS50893"/>
    </source>
</evidence>
<feature type="domain" description="ABC transporter" evidence="3">
    <location>
        <begin position="4"/>
        <end position="213"/>
    </location>
</feature>
<reference evidence="5" key="2">
    <citation type="submission" date="2023-06" db="EMBL/GenBank/DDBJ databases">
        <title>Identification and characterization of horizontal gene transfer across gut microbiota members of farm animals based on homology search.</title>
        <authorList>
            <person name="Zeman M."/>
            <person name="Kubasova T."/>
            <person name="Jahodarova E."/>
            <person name="Nykrynova M."/>
            <person name="Rychlik I."/>
        </authorList>
    </citation>
    <scope>NUCLEOTIDE SEQUENCE [LARGE SCALE GENOMIC DNA]</scope>
    <source>
        <strain evidence="5">105_WCHN</strain>
    </source>
</reference>
<keyword evidence="1" id="KW-0547">Nucleotide-binding</keyword>
<dbReference type="SMART" id="SM00382">
    <property type="entry name" value="AAA"/>
    <property type="match status" value="2"/>
</dbReference>
<dbReference type="PROSITE" id="PS50893">
    <property type="entry name" value="ABC_TRANSPORTER_2"/>
    <property type="match status" value="2"/>
</dbReference>